<feature type="compositionally biased region" description="Polar residues" evidence="1">
    <location>
        <begin position="15"/>
        <end position="25"/>
    </location>
</feature>
<dbReference type="EnsemblMetazoa" id="ACOM035743-RA">
    <property type="protein sequence ID" value="ACOM035743-PA.1"/>
    <property type="gene ID" value="ACOM035743"/>
</dbReference>
<protein>
    <submittedName>
        <fullName evidence="2">Uncharacterized protein</fullName>
    </submittedName>
</protein>
<organism evidence="2">
    <name type="scientific">Anopheles coluzzii</name>
    <name type="common">African malaria mosquito</name>
    <dbReference type="NCBI Taxonomy" id="1518534"/>
    <lineage>
        <taxon>Eukaryota</taxon>
        <taxon>Metazoa</taxon>
        <taxon>Ecdysozoa</taxon>
        <taxon>Arthropoda</taxon>
        <taxon>Hexapoda</taxon>
        <taxon>Insecta</taxon>
        <taxon>Pterygota</taxon>
        <taxon>Neoptera</taxon>
        <taxon>Endopterygota</taxon>
        <taxon>Diptera</taxon>
        <taxon>Nematocera</taxon>
        <taxon>Culicoidea</taxon>
        <taxon>Culicidae</taxon>
        <taxon>Anophelinae</taxon>
        <taxon>Anopheles</taxon>
    </lineage>
</organism>
<proteinExistence type="predicted"/>
<accession>A0A8W7PQ53</accession>
<evidence type="ECO:0000256" key="1">
    <source>
        <dbReference type="SAM" id="MobiDB-lite"/>
    </source>
</evidence>
<evidence type="ECO:0000313" key="2">
    <source>
        <dbReference type="EnsemblMetazoa" id="ACOM035743-PA.1"/>
    </source>
</evidence>
<sequence length="183" mass="19471">MAVNSGIRWGPRAYTRNSSTEQSNWSLDGSHGWGGSSGSPVAFSVPVPFASNRPSPSSTSSDMVTPPVGKLAYELSGNSIAGTVEDIGHARAVALATTVSMVWLFGGGIWVAIRHLVFIFADAGTVHRQERSFRSKGGKTLKVCVKFAFQNRVASCSPGLSYERVKQCLYSGVAQLLHNIAPV</sequence>
<feature type="region of interest" description="Disordered" evidence="1">
    <location>
        <begin position="1"/>
        <end position="32"/>
    </location>
</feature>
<name>A0A8W7PQ53_ANOCL</name>
<dbReference type="Proteomes" id="UP000075882">
    <property type="component" value="Unassembled WGS sequence"/>
</dbReference>
<reference evidence="2" key="1">
    <citation type="submission" date="2022-08" db="UniProtKB">
        <authorList>
            <consortium name="EnsemblMetazoa"/>
        </authorList>
    </citation>
    <scope>IDENTIFICATION</scope>
</reference>
<dbReference type="AlphaFoldDB" id="A0A8W7PQ53"/>